<evidence type="ECO:0000259" key="1">
    <source>
        <dbReference type="Pfam" id="PF21817"/>
    </source>
</evidence>
<organism evidence="2 3">
    <name type="scientific">Actinomadura adrarensis</name>
    <dbReference type="NCBI Taxonomy" id="1819600"/>
    <lineage>
        <taxon>Bacteria</taxon>
        <taxon>Bacillati</taxon>
        <taxon>Actinomycetota</taxon>
        <taxon>Actinomycetes</taxon>
        <taxon>Streptosporangiales</taxon>
        <taxon>Thermomonosporaceae</taxon>
        <taxon>Actinomadura</taxon>
    </lineage>
</organism>
<dbReference type="Proteomes" id="UP001597083">
    <property type="component" value="Unassembled WGS sequence"/>
</dbReference>
<name>A0ABW3CJT8_9ACTN</name>
<protein>
    <recommendedName>
        <fullName evidence="1">CapR homology domain-containing protein</fullName>
    </recommendedName>
</protein>
<dbReference type="Pfam" id="PF21817">
    <property type="entry name" value="CapR"/>
    <property type="match status" value="2"/>
</dbReference>
<feature type="non-terminal residue" evidence="2">
    <location>
        <position position="183"/>
    </location>
</feature>
<feature type="domain" description="CapR homology" evidence="1">
    <location>
        <begin position="85"/>
        <end position="145"/>
    </location>
</feature>
<proteinExistence type="predicted"/>
<feature type="domain" description="CapR homology" evidence="1">
    <location>
        <begin position="9"/>
        <end position="76"/>
    </location>
</feature>
<comment type="caution">
    <text evidence="2">The sequence shown here is derived from an EMBL/GenBank/DDBJ whole genome shotgun (WGS) entry which is preliminary data.</text>
</comment>
<dbReference type="InterPro" id="IPR048793">
    <property type="entry name" value="CapR_dom"/>
</dbReference>
<sequence>MLRTKDSYFHISKFKNTNAYNYRRSDKIDSSGRLRYWEYMCEKCSHDEYVRLGLCNGIFTSFNSDLVKGKKSCRCSSNYRWTEKQREYQITKLLKSNFPHISFKGWVNSYKNIHSKAILNCNIHNNYTQKVNYILNNNCGCPQCAGMTQTECYINVIYDVFPIAIKYGISTHTKNRVCSQNNK</sequence>
<keyword evidence="3" id="KW-1185">Reference proteome</keyword>
<evidence type="ECO:0000313" key="3">
    <source>
        <dbReference type="Proteomes" id="UP001597083"/>
    </source>
</evidence>
<reference evidence="3" key="1">
    <citation type="journal article" date="2019" name="Int. J. Syst. Evol. Microbiol.">
        <title>The Global Catalogue of Microorganisms (GCM) 10K type strain sequencing project: providing services to taxonomists for standard genome sequencing and annotation.</title>
        <authorList>
            <consortium name="The Broad Institute Genomics Platform"/>
            <consortium name="The Broad Institute Genome Sequencing Center for Infectious Disease"/>
            <person name="Wu L."/>
            <person name="Ma J."/>
        </authorList>
    </citation>
    <scope>NUCLEOTIDE SEQUENCE [LARGE SCALE GENOMIC DNA]</scope>
    <source>
        <strain evidence="3">JCM 31696</strain>
    </source>
</reference>
<gene>
    <name evidence="2" type="ORF">ACFQ07_16545</name>
</gene>
<accession>A0ABW3CJT8</accession>
<dbReference type="EMBL" id="JBHTIR010002491">
    <property type="protein sequence ID" value="MFD0853849.1"/>
    <property type="molecule type" value="Genomic_DNA"/>
</dbReference>
<evidence type="ECO:0000313" key="2">
    <source>
        <dbReference type="EMBL" id="MFD0853849.1"/>
    </source>
</evidence>